<feature type="transmembrane region" description="Helical" evidence="1">
    <location>
        <begin position="25"/>
        <end position="53"/>
    </location>
</feature>
<dbReference type="EMBL" id="PUIA01000069">
    <property type="protein sequence ID" value="PQO25911.1"/>
    <property type="molecule type" value="Genomic_DNA"/>
</dbReference>
<evidence type="ECO:0000313" key="3">
    <source>
        <dbReference type="Proteomes" id="UP000240009"/>
    </source>
</evidence>
<keyword evidence="1" id="KW-0472">Membrane</keyword>
<protein>
    <recommendedName>
        <fullName evidence="4">DUF4190 domain-containing protein</fullName>
    </recommendedName>
</protein>
<reference evidence="2 3" key="1">
    <citation type="submission" date="2018-02" db="EMBL/GenBank/DDBJ databases">
        <title>Comparative genomes isolates from brazilian mangrove.</title>
        <authorList>
            <person name="Araujo J.E."/>
            <person name="Taketani R.G."/>
            <person name="Silva M.C.P."/>
            <person name="Loureco M.V."/>
            <person name="Andreote F.D."/>
        </authorList>
    </citation>
    <scope>NUCLEOTIDE SEQUENCE [LARGE SCALE GENOMIC DNA]</scope>
    <source>
        <strain evidence="2 3">HEX-2 MGV</strain>
    </source>
</reference>
<dbReference type="Proteomes" id="UP000240009">
    <property type="component" value="Unassembled WGS sequence"/>
</dbReference>
<name>A0A2S8F173_9BACT</name>
<organism evidence="2 3">
    <name type="scientific">Blastopirellula marina</name>
    <dbReference type="NCBI Taxonomy" id="124"/>
    <lineage>
        <taxon>Bacteria</taxon>
        <taxon>Pseudomonadati</taxon>
        <taxon>Planctomycetota</taxon>
        <taxon>Planctomycetia</taxon>
        <taxon>Pirellulales</taxon>
        <taxon>Pirellulaceae</taxon>
        <taxon>Blastopirellula</taxon>
    </lineage>
</organism>
<keyword evidence="1" id="KW-1133">Transmembrane helix</keyword>
<evidence type="ECO:0000256" key="1">
    <source>
        <dbReference type="SAM" id="Phobius"/>
    </source>
</evidence>
<proteinExistence type="predicted"/>
<dbReference type="AlphaFoldDB" id="A0A2S8F173"/>
<feature type="transmembrane region" description="Helical" evidence="1">
    <location>
        <begin position="68"/>
        <end position="88"/>
    </location>
</feature>
<gene>
    <name evidence="2" type="ORF">C5Y96_20870</name>
</gene>
<accession>A0A2S8F173</accession>
<sequence>MNQPSDQSPVNDPVKEIRKWESYTLLALSCAFLGMFPGFGVPLVMAAIVFAFISLNRIHDDPTIPGKPAALIALLLGMLEVPYQFWCLGHMLHQIRMLP</sequence>
<evidence type="ECO:0008006" key="4">
    <source>
        <dbReference type="Google" id="ProtNLM"/>
    </source>
</evidence>
<comment type="caution">
    <text evidence="2">The sequence shown here is derived from an EMBL/GenBank/DDBJ whole genome shotgun (WGS) entry which is preliminary data.</text>
</comment>
<keyword evidence="1" id="KW-0812">Transmembrane</keyword>
<dbReference type="RefSeq" id="WP_105357421.1">
    <property type="nucleotide sequence ID" value="NZ_PUIA01000069.1"/>
</dbReference>
<evidence type="ECO:0000313" key="2">
    <source>
        <dbReference type="EMBL" id="PQO25911.1"/>
    </source>
</evidence>